<keyword evidence="3" id="KW-1185">Reference proteome</keyword>
<comment type="caution">
    <text evidence="2">The sequence shown here is derived from an EMBL/GenBank/DDBJ whole genome shotgun (WGS) entry which is preliminary data.</text>
</comment>
<feature type="compositionally biased region" description="Polar residues" evidence="1">
    <location>
        <begin position="625"/>
        <end position="642"/>
    </location>
</feature>
<accession>A0A167NZT8</accession>
<feature type="compositionally biased region" description="Acidic residues" evidence="1">
    <location>
        <begin position="599"/>
        <end position="622"/>
    </location>
</feature>
<gene>
    <name evidence="2" type="ORF">LEL_10971</name>
</gene>
<sequence>MAIVQSSKPATGVRGRRQFPEGFHHDAQTKLMRGAAPVTTRPFLPSSSPVRRPTSAARTGRQRRHLGKDTNPNANYYGILADEVADEDEIVDTLDALDLESETRKIIAKEKERMTTRADVLRTFAESIAACARKFDHGYAHAVANDFTRSLLHHWNQFLHSGDTAGYSKDPPLMNLPVRQNQTAARPPTDNQLPRPKTVSFADVATAAARQTPGDVRIAPARRQPIAASNYTDHRILLRLKAGSSFFEKEPFQIRTAIYEKLTLGANDVQKITKTNTGWAVAVRNEEIQKKLLESQEQWGPNVDLTIAGKQVTWFTYLIKDFPSELRSYDETILNFNAIISEEIVAQTGQTPVRWRRSVKPSSDPTKTTLIISFEKPVRGTFRLLGLGTYSFLMTKPPRLVQCQNCWQFHPPVPCTATKTCRICGVSHTEHDTENCQATPRCTNCDGPHHADFGQCYARPKKVGDTFHKLSKSQRTHARKLGADDYRRQNMEMMAQSRDNPQALNEATTNTTTNEVDTEMADTAERNATTTLEEDCLPALGEDEDMGDTEQEQLQNNEGVLEEDAEPGRPNKVPDSQEQLQGGGNGIENTAEHGATEEGREDEGDNSEDENDEDNSGDDDEAAPIQQSRQQEQPTANQTRIVRTTLIHRMGVSEIKPPRLQLSSKPTYLKKRYINPDLARQIIPSENTNPSSDAPAEQDDAPAEQEIRVRTLPRHSPPSSPPREARRRDQSPPKRRMRTRSTDE</sequence>
<dbReference type="STRING" id="1081108.A0A167NZT8"/>
<feature type="region of interest" description="Disordered" evidence="1">
    <location>
        <begin position="496"/>
        <end position="519"/>
    </location>
</feature>
<feature type="compositionally biased region" description="Low complexity" evidence="1">
    <location>
        <begin position="505"/>
        <end position="515"/>
    </location>
</feature>
<organism evidence="2 3">
    <name type="scientific">Akanthomyces lecanii RCEF 1005</name>
    <dbReference type="NCBI Taxonomy" id="1081108"/>
    <lineage>
        <taxon>Eukaryota</taxon>
        <taxon>Fungi</taxon>
        <taxon>Dikarya</taxon>
        <taxon>Ascomycota</taxon>
        <taxon>Pezizomycotina</taxon>
        <taxon>Sordariomycetes</taxon>
        <taxon>Hypocreomycetidae</taxon>
        <taxon>Hypocreales</taxon>
        <taxon>Cordycipitaceae</taxon>
        <taxon>Akanthomyces</taxon>
        <taxon>Cordyceps confragosa</taxon>
    </lineage>
</organism>
<dbReference type="OrthoDB" id="4869984at2759"/>
<dbReference type="EMBL" id="AZHF01000036">
    <property type="protein sequence ID" value="OAA56129.1"/>
    <property type="molecule type" value="Genomic_DNA"/>
</dbReference>
<feature type="region of interest" description="Disordered" evidence="1">
    <location>
        <begin position="1"/>
        <end position="22"/>
    </location>
</feature>
<reference evidence="2 3" key="1">
    <citation type="journal article" date="2016" name="Genome Biol. Evol.">
        <title>Divergent and convergent evolution of fungal pathogenicity.</title>
        <authorList>
            <person name="Shang Y."/>
            <person name="Xiao G."/>
            <person name="Zheng P."/>
            <person name="Cen K."/>
            <person name="Zhan S."/>
            <person name="Wang C."/>
        </authorList>
    </citation>
    <scope>NUCLEOTIDE SEQUENCE [LARGE SCALE GENOMIC DNA]</scope>
    <source>
        <strain evidence="2 3">RCEF 1005</strain>
    </source>
</reference>
<feature type="compositionally biased region" description="Basic and acidic residues" evidence="1">
    <location>
        <begin position="723"/>
        <end position="732"/>
    </location>
</feature>
<evidence type="ECO:0000256" key="1">
    <source>
        <dbReference type="SAM" id="MobiDB-lite"/>
    </source>
</evidence>
<dbReference type="Proteomes" id="UP000076881">
    <property type="component" value="Unassembled WGS sequence"/>
</dbReference>
<evidence type="ECO:0000313" key="2">
    <source>
        <dbReference type="EMBL" id="OAA56129.1"/>
    </source>
</evidence>
<feature type="region of interest" description="Disordered" evidence="1">
    <location>
        <begin position="39"/>
        <end position="72"/>
    </location>
</feature>
<evidence type="ECO:0008006" key="4">
    <source>
        <dbReference type="Google" id="ProtNLM"/>
    </source>
</evidence>
<evidence type="ECO:0000313" key="3">
    <source>
        <dbReference type="Proteomes" id="UP000076881"/>
    </source>
</evidence>
<name>A0A167NZT8_CORDF</name>
<protein>
    <recommendedName>
        <fullName evidence="4">Reverse transcriptase</fullName>
    </recommendedName>
</protein>
<feature type="region of interest" description="Disordered" evidence="1">
    <location>
        <begin position="560"/>
        <end position="744"/>
    </location>
</feature>
<feature type="compositionally biased region" description="Basic residues" evidence="1">
    <location>
        <begin position="733"/>
        <end position="744"/>
    </location>
</feature>
<proteinExistence type="predicted"/>
<dbReference type="AlphaFoldDB" id="A0A167NZT8"/>